<protein>
    <submittedName>
        <fullName evidence="10">Glycosyltransferase family 39 protein</fullName>
        <ecNumber evidence="10">2.4.-.-</ecNumber>
    </submittedName>
</protein>
<sequence length="612" mass="68113">MGPRSGWLGRAKRQLYADLRADPYLRYLLVGAVLLAGFGFWHRIPIFATWDEHDRVLDALVAYAEIVHDPSIDGVRDGLSWSRAPFGATLWVYLLAVLPVVLVALLSGQGDAIAAMRNPAYAYGHYPVWAETPRWIWTWSLVFVRLTNVVFAVVTVYLLYRLGTRLENRATGRLAALLLTLTFGFLKLAKEGGEDMPATMCFVASIYFLVGYLQTGERRQFYAGSAVGGLAIAFKLTLGLVVPIIALAFLLRARVEDGPLRRVLWRPRLLVGGAALGAVVICLGFPTLLVGDFQAIDARWFDRTGRLERAVGPTAPAWWWFLRTYASAFGWPLLVAAMGALVASIVNLARFAPSRAALRERAPGFDERALLVGALVAYLLFFSRWHDWRVHHILPTFPLAMLLLADSLDRLRGHRQRVGHAALAVVVVTAAIYAGVGVGQFTSMPRDEATEWLDENAEEDATMEVYFHGFFENAIPHGMNLNTPLDGPAERDPCPEYIQVGDKELLYLQDIPDAQRSSEVNSNVGPRAEYIRALLDGEYDYEVVAEFGERPPNYVPRRPEPGSLRELAPLGIYPHSDQYGDEVELASDQYVAILERQGECTEPSEATRDAPW</sequence>
<dbReference type="RefSeq" id="WP_220588958.1">
    <property type="nucleotide sequence ID" value="NZ_RKLQ01000002.1"/>
</dbReference>
<dbReference type="InterPro" id="IPR050297">
    <property type="entry name" value="LipidA_mod_glycosyltrf_83"/>
</dbReference>
<feature type="transmembrane region" description="Helical" evidence="8">
    <location>
        <begin position="24"/>
        <end position="44"/>
    </location>
</feature>
<feature type="transmembrane region" description="Helical" evidence="8">
    <location>
        <begin position="90"/>
        <end position="114"/>
    </location>
</feature>
<feature type="domain" description="Glycosyltransferase RgtA/B/C/D-like" evidence="9">
    <location>
        <begin position="143"/>
        <end position="253"/>
    </location>
</feature>
<comment type="subcellular location">
    <subcellularLocation>
        <location evidence="1">Cell membrane</location>
        <topology evidence="1">Multi-pass membrane protein</topology>
    </subcellularLocation>
</comment>
<evidence type="ECO:0000256" key="7">
    <source>
        <dbReference type="ARBA" id="ARBA00023136"/>
    </source>
</evidence>
<comment type="caution">
    <text evidence="10">The sequence shown here is derived from an EMBL/GenBank/DDBJ whole genome shotgun (WGS) entry which is preliminary data.</text>
</comment>
<evidence type="ECO:0000256" key="3">
    <source>
        <dbReference type="ARBA" id="ARBA00022676"/>
    </source>
</evidence>
<dbReference type="AlphaFoldDB" id="A0A8J7YFX1"/>
<reference evidence="10" key="1">
    <citation type="submission" date="2021-06" db="EMBL/GenBank/DDBJ databases">
        <title>Halomicroarcula sp. F24A a new haloarchaeum isolated from saline soil.</title>
        <authorList>
            <person name="Duran-Viseras A."/>
            <person name="Sanchez-Porro C."/>
            <person name="Ventosa A."/>
        </authorList>
    </citation>
    <scope>NUCLEOTIDE SEQUENCE</scope>
    <source>
        <strain evidence="10">F24A</strain>
    </source>
</reference>
<dbReference type="Proteomes" id="UP000783863">
    <property type="component" value="Unassembled WGS sequence"/>
</dbReference>
<feature type="transmembrane region" description="Helical" evidence="8">
    <location>
        <begin position="135"/>
        <end position="160"/>
    </location>
</feature>
<dbReference type="InterPro" id="IPR038731">
    <property type="entry name" value="RgtA/B/C-like"/>
</dbReference>
<feature type="transmembrane region" description="Helical" evidence="8">
    <location>
        <begin position="421"/>
        <end position="441"/>
    </location>
</feature>
<dbReference type="Pfam" id="PF13231">
    <property type="entry name" value="PMT_2"/>
    <property type="match status" value="1"/>
</dbReference>
<evidence type="ECO:0000256" key="5">
    <source>
        <dbReference type="ARBA" id="ARBA00022692"/>
    </source>
</evidence>
<evidence type="ECO:0000313" key="10">
    <source>
        <dbReference type="EMBL" id="MBX0304757.1"/>
    </source>
</evidence>
<accession>A0A8J7YFX1</accession>
<keyword evidence="7 8" id="KW-0472">Membrane</keyword>
<name>A0A8J7YFX1_9EURY</name>
<keyword evidence="2" id="KW-1003">Cell membrane</keyword>
<dbReference type="GO" id="GO:0008610">
    <property type="term" value="P:lipid biosynthetic process"/>
    <property type="evidence" value="ECO:0007669"/>
    <property type="project" value="UniProtKB-ARBA"/>
</dbReference>
<feature type="transmembrane region" description="Helical" evidence="8">
    <location>
        <begin position="221"/>
        <end position="249"/>
    </location>
</feature>
<feature type="transmembrane region" description="Helical" evidence="8">
    <location>
        <begin position="269"/>
        <end position="290"/>
    </location>
</feature>
<gene>
    <name evidence="10" type="ORF">EGD98_13860</name>
</gene>
<dbReference type="EMBL" id="RKLQ01000002">
    <property type="protein sequence ID" value="MBX0304757.1"/>
    <property type="molecule type" value="Genomic_DNA"/>
</dbReference>
<feature type="transmembrane region" description="Helical" evidence="8">
    <location>
        <begin position="328"/>
        <end position="349"/>
    </location>
</feature>
<evidence type="ECO:0000256" key="2">
    <source>
        <dbReference type="ARBA" id="ARBA00022475"/>
    </source>
</evidence>
<evidence type="ECO:0000256" key="8">
    <source>
        <dbReference type="SAM" id="Phobius"/>
    </source>
</evidence>
<evidence type="ECO:0000256" key="6">
    <source>
        <dbReference type="ARBA" id="ARBA00022989"/>
    </source>
</evidence>
<keyword evidence="4 10" id="KW-0808">Transferase</keyword>
<organism evidence="10 11">
    <name type="scientific">Haloarcula salinisoli</name>
    <dbReference type="NCBI Taxonomy" id="2487746"/>
    <lineage>
        <taxon>Archaea</taxon>
        <taxon>Methanobacteriati</taxon>
        <taxon>Methanobacteriota</taxon>
        <taxon>Stenosarchaea group</taxon>
        <taxon>Halobacteria</taxon>
        <taxon>Halobacteriales</taxon>
        <taxon>Haloarculaceae</taxon>
        <taxon>Haloarcula</taxon>
    </lineage>
</organism>
<keyword evidence="11" id="KW-1185">Reference proteome</keyword>
<dbReference type="GO" id="GO:0005886">
    <property type="term" value="C:plasma membrane"/>
    <property type="evidence" value="ECO:0007669"/>
    <property type="project" value="UniProtKB-SubCell"/>
</dbReference>
<feature type="transmembrane region" description="Helical" evidence="8">
    <location>
        <begin position="172"/>
        <end position="189"/>
    </location>
</feature>
<dbReference type="EC" id="2.4.-.-" evidence="10"/>
<dbReference type="GO" id="GO:0016763">
    <property type="term" value="F:pentosyltransferase activity"/>
    <property type="evidence" value="ECO:0007669"/>
    <property type="project" value="TreeGrafter"/>
</dbReference>
<keyword evidence="6 8" id="KW-1133">Transmembrane helix</keyword>
<proteinExistence type="predicted"/>
<keyword evidence="3 10" id="KW-0328">Glycosyltransferase</keyword>
<feature type="transmembrane region" description="Helical" evidence="8">
    <location>
        <begin position="196"/>
        <end position="215"/>
    </location>
</feature>
<evidence type="ECO:0000259" key="9">
    <source>
        <dbReference type="Pfam" id="PF13231"/>
    </source>
</evidence>
<dbReference type="PANTHER" id="PTHR33908:SF11">
    <property type="entry name" value="MEMBRANE PROTEIN"/>
    <property type="match status" value="1"/>
</dbReference>
<evidence type="ECO:0000313" key="11">
    <source>
        <dbReference type="Proteomes" id="UP000783863"/>
    </source>
</evidence>
<dbReference type="PANTHER" id="PTHR33908">
    <property type="entry name" value="MANNOSYLTRANSFERASE YKCB-RELATED"/>
    <property type="match status" value="1"/>
</dbReference>
<keyword evidence="5 8" id="KW-0812">Transmembrane</keyword>
<evidence type="ECO:0000256" key="1">
    <source>
        <dbReference type="ARBA" id="ARBA00004651"/>
    </source>
</evidence>
<evidence type="ECO:0000256" key="4">
    <source>
        <dbReference type="ARBA" id="ARBA00022679"/>
    </source>
</evidence>